<evidence type="ECO:0000313" key="2">
    <source>
        <dbReference type="EMBL" id="KAE8969709.1"/>
    </source>
</evidence>
<feature type="compositionally biased region" description="Polar residues" evidence="1">
    <location>
        <begin position="92"/>
        <end position="104"/>
    </location>
</feature>
<evidence type="ECO:0000313" key="3">
    <source>
        <dbReference type="Proteomes" id="UP000435112"/>
    </source>
</evidence>
<proteinExistence type="predicted"/>
<dbReference type="Proteomes" id="UP000435112">
    <property type="component" value="Unassembled WGS sequence"/>
</dbReference>
<accession>A0A6A3HI02</accession>
<dbReference type="EMBL" id="QXFU01004268">
    <property type="protein sequence ID" value="KAE8969709.1"/>
    <property type="molecule type" value="Genomic_DNA"/>
</dbReference>
<reference evidence="2 3" key="1">
    <citation type="submission" date="2018-09" db="EMBL/GenBank/DDBJ databases">
        <title>Genomic investigation of the strawberry pathogen Phytophthora fragariae indicates pathogenicity is determined by transcriptional variation in three key races.</title>
        <authorList>
            <person name="Adams T.M."/>
            <person name="Armitage A.D."/>
            <person name="Sobczyk M.K."/>
            <person name="Bates H.J."/>
            <person name="Dunwell J.M."/>
            <person name="Nellist C.F."/>
            <person name="Harrison R.J."/>
        </authorList>
    </citation>
    <scope>NUCLEOTIDE SEQUENCE [LARGE SCALE GENOMIC DNA]</scope>
    <source>
        <strain evidence="2 3">SCRP324</strain>
    </source>
</reference>
<evidence type="ECO:0000256" key="1">
    <source>
        <dbReference type="SAM" id="MobiDB-lite"/>
    </source>
</evidence>
<feature type="region of interest" description="Disordered" evidence="1">
    <location>
        <begin position="76"/>
        <end position="104"/>
    </location>
</feature>
<dbReference type="AlphaFoldDB" id="A0A6A3HI02"/>
<protein>
    <submittedName>
        <fullName evidence="2">Uncharacterized protein</fullName>
    </submittedName>
</protein>
<gene>
    <name evidence="2" type="ORF">PR002_g27349</name>
</gene>
<comment type="caution">
    <text evidence="2">The sequence shown here is derived from an EMBL/GenBank/DDBJ whole genome shotgun (WGS) entry which is preliminary data.</text>
</comment>
<name>A0A6A3HI02_9STRA</name>
<organism evidence="2 3">
    <name type="scientific">Phytophthora rubi</name>
    <dbReference type="NCBI Taxonomy" id="129364"/>
    <lineage>
        <taxon>Eukaryota</taxon>
        <taxon>Sar</taxon>
        <taxon>Stramenopiles</taxon>
        <taxon>Oomycota</taxon>
        <taxon>Peronosporomycetes</taxon>
        <taxon>Peronosporales</taxon>
        <taxon>Peronosporaceae</taxon>
        <taxon>Phytophthora</taxon>
    </lineage>
</organism>
<sequence length="145" mass="16263">MIFRDLDRVFTNGPRRICAKRISRLISEFALSSERRDSRQPATTLIGAGWCFHYTKSFKATWHSVARGDVVLQLQQRTQGNRPQRRSGRGGASTTPRQASRQPGITSLEAGSCFNYYTASFCSGTRGTKLIKQYVQEAQARVVMG</sequence>